<dbReference type="KEGG" id="uli:ETAA1_25810"/>
<dbReference type="SUPFAM" id="SSF53649">
    <property type="entry name" value="Alkaline phosphatase-like"/>
    <property type="match status" value="1"/>
</dbReference>
<dbReference type="Proteomes" id="UP000319576">
    <property type="component" value="Chromosome"/>
</dbReference>
<comment type="similarity">
    <text evidence="1">Belongs to the sulfatase family.</text>
</comment>
<evidence type="ECO:0000256" key="2">
    <source>
        <dbReference type="ARBA" id="ARBA00022801"/>
    </source>
</evidence>
<protein>
    <submittedName>
        <fullName evidence="4">Sulfatase</fullName>
    </submittedName>
</protein>
<dbReference type="AlphaFoldDB" id="A0A517XT12"/>
<dbReference type="InterPro" id="IPR050738">
    <property type="entry name" value="Sulfatase"/>
</dbReference>
<evidence type="ECO:0000313" key="5">
    <source>
        <dbReference type="Proteomes" id="UP000319576"/>
    </source>
</evidence>
<proteinExistence type="inferred from homology"/>
<dbReference type="EMBL" id="CP036273">
    <property type="protein sequence ID" value="QDU20625.1"/>
    <property type="molecule type" value="Genomic_DNA"/>
</dbReference>
<reference evidence="4 5" key="1">
    <citation type="submission" date="2019-02" db="EMBL/GenBank/DDBJ databases">
        <title>Deep-cultivation of Planctomycetes and their phenomic and genomic characterization uncovers novel biology.</title>
        <authorList>
            <person name="Wiegand S."/>
            <person name="Jogler M."/>
            <person name="Boedeker C."/>
            <person name="Pinto D."/>
            <person name="Vollmers J."/>
            <person name="Rivas-Marin E."/>
            <person name="Kohn T."/>
            <person name="Peeters S.H."/>
            <person name="Heuer A."/>
            <person name="Rast P."/>
            <person name="Oberbeckmann S."/>
            <person name="Bunk B."/>
            <person name="Jeske O."/>
            <person name="Meyerdierks A."/>
            <person name="Storesund J.E."/>
            <person name="Kallscheuer N."/>
            <person name="Luecker S."/>
            <person name="Lage O.M."/>
            <person name="Pohl T."/>
            <person name="Merkel B.J."/>
            <person name="Hornburger P."/>
            <person name="Mueller R.-W."/>
            <person name="Bruemmer F."/>
            <person name="Labrenz M."/>
            <person name="Spormann A.M."/>
            <person name="Op den Camp H."/>
            <person name="Overmann J."/>
            <person name="Amann R."/>
            <person name="Jetten M.S.M."/>
            <person name="Mascher T."/>
            <person name="Medema M.H."/>
            <person name="Devos D.P."/>
            <person name="Kaster A.-K."/>
            <person name="Ovreas L."/>
            <person name="Rohde M."/>
            <person name="Galperin M.Y."/>
            <person name="Jogler C."/>
        </authorList>
    </citation>
    <scope>NUCLEOTIDE SEQUENCE [LARGE SCALE GENOMIC DNA]</scope>
    <source>
        <strain evidence="4 5">ETA_A1</strain>
    </source>
</reference>
<feature type="domain" description="Sulfatase N-terminal" evidence="3">
    <location>
        <begin position="16"/>
        <end position="306"/>
    </location>
</feature>
<gene>
    <name evidence="4" type="ORF">ETAA1_25810</name>
</gene>
<evidence type="ECO:0000256" key="1">
    <source>
        <dbReference type="ARBA" id="ARBA00008779"/>
    </source>
</evidence>
<accession>A0A517XT12</accession>
<name>A0A517XT12_9BACT</name>
<dbReference type="InterPro" id="IPR017850">
    <property type="entry name" value="Alkaline_phosphatase_core_sf"/>
</dbReference>
<dbReference type="RefSeq" id="WP_145238497.1">
    <property type="nucleotide sequence ID" value="NZ_CP036273.1"/>
</dbReference>
<dbReference type="InterPro" id="IPR000917">
    <property type="entry name" value="Sulfatase_N"/>
</dbReference>
<evidence type="ECO:0000313" key="4">
    <source>
        <dbReference type="EMBL" id="QDU20625.1"/>
    </source>
</evidence>
<sequence>MSVIVFAARGLPAWWLGPYGNEWVVTPTLDRLAAEGVTFDRHLSDCPDPDAAGRAWLSGRQQVPPMDGNTGLTPEARPVLLETLAEAGVRTVLVRANYPDTDGPPSYYAGWAEVFDARPDADDASPLDALLRELPGVLDRLPADGRWLLWVDTDRCVPPWDVPQDVFDAYLDDGAETEAPDDAEPVSPFADPPTGLFDRSDPSALDFLHRTFAAVVTKLDDELGRAFEAFRSRGLDRTAAWLITSDRGYPLGEHGQVGPHRPWLHQTVVQVPLLLRLPGAQEAGRRVGVLTQPADLTATLLSLFGARVEPGDGFDLLPLASGGEGRVRPEAVSGWVVNGVGEWALHTADRTLLLPGPQPHGEERPVQLYVKPEDRWEANDVRAAFLDQADEMEARLHSATRSPPV</sequence>
<keyword evidence="2" id="KW-0378">Hydrolase</keyword>
<keyword evidence="5" id="KW-1185">Reference proteome</keyword>
<dbReference type="GO" id="GO:0004065">
    <property type="term" value="F:arylsulfatase activity"/>
    <property type="evidence" value="ECO:0007669"/>
    <property type="project" value="TreeGrafter"/>
</dbReference>
<dbReference type="Gene3D" id="3.40.720.10">
    <property type="entry name" value="Alkaline Phosphatase, subunit A"/>
    <property type="match status" value="1"/>
</dbReference>
<organism evidence="4 5">
    <name type="scientific">Urbifossiella limnaea</name>
    <dbReference type="NCBI Taxonomy" id="2528023"/>
    <lineage>
        <taxon>Bacteria</taxon>
        <taxon>Pseudomonadati</taxon>
        <taxon>Planctomycetota</taxon>
        <taxon>Planctomycetia</taxon>
        <taxon>Gemmatales</taxon>
        <taxon>Gemmataceae</taxon>
        <taxon>Urbifossiella</taxon>
    </lineage>
</organism>
<dbReference type="PANTHER" id="PTHR42693">
    <property type="entry name" value="ARYLSULFATASE FAMILY MEMBER"/>
    <property type="match status" value="1"/>
</dbReference>
<dbReference type="Pfam" id="PF00884">
    <property type="entry name" value="Sulfatase"/>
    <property type="match status" value="1"/>
</dbReference>
<evidence type="ECO:0000259" key="3">
    <source>
        <dbReference type="Pfam" id="PF00884"/>
    </source>
</evidence>
<dbReference type="PANTHER" id="PTHR42693:SF53">
    <property type="entry name" value="ENDO-4-O-SULFATASE"/>
    <property type="match status" value="1"/>
</dbReference>
<dbReference type="OrthoDB" id="265007at2"/>